<dbReference type="EMBL" id="VDEP01000270">
    <property type="protein sequence ID" value="KAA1117121.1"/>
    <property type="molecule type" value="Genomic_DNA"/>
</dbReference>
<feature type="signal peptide" evidence="1">
    <location>
        <begin position="1"/>
        <end position="28"/>
    </location>
</feature>
<accession>A0A5B0QV16</accession>
<protein>
    <submittedName>
        <fullName evidence="2">Uncharacterized protein</fullName>
    </submittedName>
</protein>
<reference evidence="2 3" key="1">
    <citation type="submission" date="2019-05" db="EMBL/GenBank/DDBJ databases">
        <title>Emergence of the Ug99 lineage of the wheat stem rust pathogen through somatic hybridization.</title>
        <authorList>
            <person name="Li F."/>
            <person name="Upadhyaya N.M."/>
            <person name="Sperschneider J."/>
            <person name="Matny O."/>
            <person name="Nguyen-Phuc H."/>
            <person name="Mago R."/>
            <person name="Raley C."/>
            <person name="Miller M.E."/>
            <person name="Silverstein K.A.T."/>
            <person name="Henningsen E."/>
            <person name="Hirsch C.D."/>
            <person name="Visser B."/>
            <person name="Pretorius Z.A."/>
            <person name="Steffenson B.J."/>
            <person name="Schwessinger B."/>
            <person name="Dodds P.N."/>
            <person name="Figueroa M."/>
        </authorList>
    </citation>
    <scope>NUCLEOTIDE SEQUENCE [LARGE SCALE GENOMIC DNA]</scope>
    <source>
        <strain evidence="2 3">Ug99</strain>
    </source>
</reference>
<feature type="chain" id="PRO_5022963131" evidence="1">
    <location>
        <begin position="29"/>
        <end position="101"/>
    </location>
</feature>
<dbReference type="AlphaFoldDB" id="A0A5B0QV16"/>
<evidence type="ECO:0000256" key="1">
    <source>
        <dbReference type="SAM" id="SignalP"/>
    </source>
</evidence>
<gene>
    <name evidence="2" type="ORF">PGTUg99_036040</name>
</gene>
<name>A0A5B0QV16_PUCGR</name>
<proteinExistence type="predicted"/>
<evidence type="ECO:0000313" key="2">
    <source>
        <dbReference type="EMBL" id="KAA1117121.1"/>
    </source>
</evidence>
<keyword evidence="1" id="KW-0732">Signal</keyword>
<comment type="caution">
    <text evidence="2">The sequence shown here is derived from an EMBL/GenBank/DDBJ whole genome shotgun (WGS) entry which is preliminary data.</text>
</comment>
<evidence type="ECO:0000313" key="3">
    <source>
        <dbReference type="Proteomes" id="UP000325313"/>
    </source>
</evidence>
<dbReference type="Proteomes" id="UP000325313">
    <property type="component" value="Unassembled WGS sequence"/>
</dbReference>
<organism evidence="2 3">
    <name type="scientific">Puccinia graminis f. sp. tritici</name>
    <dbReference type="NCBI Taxonomy" id="56615"/>
    <lineage>
        <taxon>Eukaryota</taxon>
        <taxon>Fungi</taxon>
        <taxon>Dikarya</taxon>
        <taxon>Basidiomycota</taxon>
        <taxon>Pucciniomycotina</taxon>
        <taxon>Pucciniomycetes</taxon>
        <taxon>Pucciniales</taxon>
        <taxon>Pucciniaceae</taxon>
        <taxon>Puccinia</taxon>
    </lineage>
</organism>
<sequence>MGKAGGGRRGPVFVLCLYIVFCTKQIMQMWENFGRIGQKNYRLARWRDGAVVVVPGLPYVGDVRRWVQVQGSISEWVGWLGEDGVQSIIALFILPTMAAPT</sequence>